<evidence type="ECO:0000313" key="3">
    <source>
        <dbReference type="Proteomes" id="UP000054770"/>
    </source>
</evidence>
<dbReference type="InterPro" id="IPR006448">
    <property type="entry name" value="Phage_term_ssu_P27"/>
</dbReference>
<dbReference type="AlphaFoldDB" id="A0A158KPV3"/>
<dbReference type="Proteomes" id="UP000054770">
    <property type="component" value="Unassembled WGS sequence"/>
</dbReference>
<dbReference type="RefSeq" id="WP_087648526.1">
    <property type="nucleotide sequence ID" value="NZ_FCON02000122.1"/>
</dbReference>
<proteinExistence type="predicted"/>
<accession>A0A158KPV3</accession>
<protein>
    <submittedName>
        <fullName evidence="2">Phage terminase, small subunit</fullName>
    </submittedName>
</protein>
<dbReference type="Pfam" id="PF05119">
    <property type="entry name" value="Terminase_4"/>
    <property type="match status" value="1"/>
</dbReference>
<sequence length="93" mass="9888">MLPLDFFAPLDRQLLSAFCEASALRQQAAAIIAAEGVVIGTGASRIVHPAMRHVATSASMASLAGKLHLSHSSRLARDVADTQAKRPWDRPGK</sequence>
<evidence type="ECO:0000256" key="1">
    <source>
        <dbReference type="SAM" id="MobiDB-lite"/>
    </source>
</evidence>
<name>A0A158KPV3_9BURK</name>
<dbReference type="EMBL" id="FCON02000122">
    <property type="protein sequence ID" value="SAL82620.1"/>
    <property type="molecule type" value="Genomic_DNA"/>
</dbReference>
<keyword evidence="3" id="KW-1185">Reference proteome</keyword>
<gene>
    <name evidence="2" type="ORF">AWB68_06590</name>
</gene>
<organism evidence="2 3">
    <name type="scientific">Caballeronia choica</name>
    <dbReference type="NCBI Taxonomy" id="326476"/>
    <lineage>
        <taxon>Bacteria</taxon>
        <taxon>Pseudomonadati</taxon>
        <taxon>Pseudomonadota</taxon>
        <taxon>Betaproteobacteria</taxon>
        <taxon>Burkholderiales</taxon>
        <taxon>Burkholderiaceae</taxon>
        <taxon>Caballeronia</taxon>
    </lineage>
</organism>
<feature type="region of interest" description="Disordered" evidence="1">
    <location>
        <begin position="70"/>
        <end position="93"/>
    </location>
</feature>
<reference evidence="2" key="1">
    <citation type="submission" date="2016-01" db="EMBL/GenBank/DDBJ databases">
        <authorList>
            <person name="Peeters C."/>
        </authorList>
    </citation>
    <scope>NUCLEOTIDE SEQUENCE [LARGE SCALE GENOMIC DNA]</scope>
    <source>
        <strain evidence="2">LMG 22940</strain>
    </source>
</reference>
<evidence type="ECO:0000313" key="2">
    <source>
        <dbReference type="EMBL" id="SAL82620.1"/>
    </source>
</evidence>
<comment type="caution">
    <text evidence="2">The sequence shown here is derived from an EMBL/GenBank/DDBJ whole genome shotgun (WGS) entry which is preliminary data.</text>
</comment>
<feature type="compositionally biased region" description="Basic and acidic residues" evidence="1">
    <location>
        <begin position="75"/>
        <end position="93"/>
    </location>
</feature>